<name>A0A6N6MS80_9HYPH</name>
<feature type="compositionally biased region" description="Basic and acidic residues" evidence="1">
    <location>
        <begin position="1"/>
        <end position="26"/>
    </location>
</feature>
<dbReference type="AlphaFoldDB" id="A0A6N6MS80"/>
<keyword evidence="3" id="KW-1185">Reference proteome</keyword>
<evidence type="ECO:0000256" key="1">
    <source>
        <dbReference type="SAM" id="MobiDB-lite"/>
    </source>
</evidence>
<protein>
    <submittedName>
        <fullName evidence="2">Uncharacterized protein</fullName>
    </submittedName>
</protein>
<sequence length="85" mass="9725">MLETHADDVESTRRAHDAARGHRACEPEEMAMEQEFRVRARAAADAPRRSIRDRPRIGLRDRSECAAIPNIPVRADVWHLKPDDV</sequence>
<dbReference type="RefSeq" id="WP_150963682.1">
    <property type="nucleotide sequence ID" value="NZ_VZZJ01000008.1"/>
</dbReference>
<comment type="caution">
    <text evidence="2">The sequence shown here is derived from an EMBL/GenBank/DDBJ whole genome shotgun (WGS) entry which is preliminary data.</text>
</comment>
<feature type="region of interest" description="Disordered" evidence="1">
    <location>
        <begin position="1"/>
        <end position="30"/>
    </location>
</feature>
<dbReference type="Proteomes" id="UP000441523">
    <property type="component" value="Unassembled WGS sequence"/>
</dbReference>
<accession>A0A6N6MS80</accession>
<reference evidence="2 3" key="1">
    <citation type="submission" date="2019-09" db="EMBL/GenBank/DDBJ databases">
        <title>YIM 132548 draft genome.</title>
        <authorList>
            <person name="Jiang L."/>
        </authorList>
    </citation>
    <scope>NUCLEOTIDE SEQUENCE [LARGE SCALE GENOMIC DNA]</scope>
    <source>
        <strain evidence="2 3">YIM 132548</strain>
    </source>
</reference>
<evidence type="ECO:0000313" key="2">
    <source>
        <dbReference type="EMBL" id="KAB1073355.1"/>
    </source>
</evidence>
<dbReference type="EMBL" id="VZZJ01000008">
    <property type="protein sequence ID" value="KAB1073355.1"/>
    <property type="molecule type" value="Genomic_DNA"/>
</dbReference>
<organism evidence="2 3">
    <name type="scientific">Methylobacterium planeticum</name>
    <dbReference type="NCBI Taxonomy" id="2615211"/>
    <lineage>
        <taxon>Bacteria</taxon>
        <taxon>Pseudomonadati</taxon>
        <taxon>Pseudomonadota</taxon>
        <taxon>Alphaproteobacteria</taxon>
        <taxon>Hyphomicrobiales</taxon>
        <taxon>Methylobacteriaceae</taxon>
        <taxon>Methylobacterium</taxon>
    </lineage>
</organism>
<evidence type="ECO:0000313" key="3">
    <source>
        <dbReference type="Proteomes" id="UP000441523"/>
    </source>
</evidence>
<gene>
    <name evidence="2" type="ORF">F6X51_11390</name>
</gene>
<proteinExistence type="predicted"/>